<feature type="transmembrane region" description="Helical" evidence="1">
    <location>
        <begin position="104"/>
        <end position="125"/>
    </location>
</feature>
<dbReference type="Pfam" id="PF09900">
    <property type="entry name" value="DUF2127"/>
    <property type="match status" value="1"/>
</dbReference>
<keyword evidence="1" id="KW-0812">Transmembrane</keyword>
<dbReference type="Proteomes" id="UP001576780">
    <property type="component" value="Unassembled WGS sequence"/>
</dbReference>
<proteinExistence type="predicted"/>
<sequence>MQIRKFWLLGLSKGRNLSYNQKLKIKNCMAVQTQRSLSTKLIVAYKGLIVLILATISILSFFSWKNYDRLAIIAQDYLVDGEFTLSDWFLNAVLNIPAEGLRKIARVAGIYAIVMGIATIGFWYGKKWANILMLVMVSLPLPTEILNCWYHFSGKHLVILLLNIMVVMLLLKKVLTPAAESVSELSESI</sequence>
<protein>
    <submittedName>
        <fullName evidence="2">DUF2127 domain-containing protein</fullName>
    </submittedName>
</protein>
<reference evidence="2 3" key="1">
    <citation type="submission" date="2024-09" db="EMBL/GenBank/DDBJ databases">
        <title>Floridaenema gen nov. (Aerosakkonemataceae, Aerosakkonematales ord. nov., Cyanobacteria) from benthic tropical and subtropical fresh waters, with the description of four new species.</title>
        <authorList>
            <person name="Moretto J.A."/>
            <person name="Berthold D.E."/>
            <person name="Lefler F.W."/>
            <person name="Huang I.-S."/>
            <person name="Laughinghouse H. IV."/>
        </authorList>
    </citation>
    <scope>NUCLEOTIDE SEQUENCE [LARGE SCALE GENOMIC DNA]</scope>
    <source>
        <strain evidence="2 3">BLCC-F167</strain>
    </source>
</reference>
<accession>A0ABV4WY15</accession>
<evidence type="ECO:0000313" key="2">
    <source>
        <dbReference type="EMBL" id="MFB2839551.1"/>
    </source>
</evidence>
<name>A0ABV4WY15_9CYAN</name>
<keyword evidence="1" id="KW-0472">Membrane</keyword>
<organism evidence="2 3">
    <name type="scientific">Floridaenema evergladense BLCC-F167</name>
    <dbReference type="NCBI Taxonomy" id="3153639"/>
    <lineage>
        <taxon>Bacteria</taxon>
        <taxon>Bacillati</taxon>
        <taxon>Cyanobacteriota</taxon>
        <taxon>Cyanophyceae</taxon>
        <taxon>Oscillatoriophycideae</taxon>
        <taxon>Aerosakkonematales</taxon>
        <taxon>Aerosakkonemataceae</taxon>
        <taxon>Floridanema</taxon>
        <taxon>Floridanema evergladense</taxon>
    </lineage>
</organism>
<feature type="transmembrane region" description="Helical" evidence="1">
    <location>
        <begin position="42"/>
        <end position="62"/>
    </location>
</feature>
<dbReference type="InterPro" id="IPR021125">
    <property type="entry name" value="DUF2127"/>
</dbReference>
<gene>
    <name evidence="2" type="ORF">ACE1CA_34095</name>
</gene>
<evidence type="ECO:0000313" key="3">
    <source>
        <dbReference type="Proteomes" id="UP001576780"/>
    </source>
</evidence>
<keyword evidence="1" id="KW-1133">Transmembrane helix</keyword>
<dbReference type="EMBL" id="JBHFNT010000313">
    <property type="protein sequence ID" value="MFB2839551.1"/>
    <property type="molecule type" value="Genomic_DNA"/>
</dbReference>
<keyword evidence="3" id="KW-1185">Reference proteome</keyword>
<evidence type="ECO:0000256" key="1">
    <source>
        <dbReference type="SAM" id="Phobius"/>
    </source>
</evidence>
<feature type="transmembrane region" description="Helical" evidence="1">
    <location>
        <begin position="131"/>
        <end position="150"/>
    </location>
</feature>
<comment type="caution">
    <text evidence="2">The sequence shown here is derived from an EMBL/GenBank/DDBJ whole genome shotgun (WGS) entry which is preliminary data.</text>
</comment>
<feature type="transmembrane region" description="Helical" evidence="1">
    <location>
        <begin position="157"/>
        <end position="175"/>
    </location>
</feature>